<dbReference type="Proteomes" id="UP000068832">
    <property type="component" value="Chromosome"/>
</dbReference>
<dbReference type="AlphaFoldDB" id="A0A0K1SM17"/>
<protein>
    <submittedName>
        <fullName evidence="2">Uncharacterized protein</fullName>
    </submittedName>
</protein>
<evidence type="ECO:0000313" key="4">
    <source>
        <dbReference type="EMBL" id="AKV80256.1"/>
    </source>
</evidence>
<accession>A0A0K1SM17</accession>
<dbReference type="Proteomes" id="UP000062475">
    <property type="component" value="Chromosome"/>
</dbReference>
<organism evidence="2 9">
    <name type="scientific">Metallosphaera sedula</name>
    <dbReference type="NCBI Taxonomy" id="43687"/>
    <lineage>
        <taxon>Archaea</taxon>
        <taxon>Thermoproteota</taxon>
        <taxon>Thermoprotei</taxon>
        <taxon>Sulfolobales</taxon>
        <taxon>Sulfolobaceae</taxon>
        <taxon>Metallosphaera</taxon>
    </lineage>
</organism>
<dbReference type="EMBL" id="CP012174">
    <property type="protein sequence ID" value="AKV78011.1"/>
    <property type="molecule type" value="Genomic_DNA"/>
</dbReference>
<gene>
    <name evidence="1" type="ORF">MsedA_0381</name>
    <name evidence="2" type="ORF">MsedB_0381</name>
    <name evidence="3" type="ORF">MsedC_0380</name>
    <name evidence="4" type="ORF">MsedD_0381</name>
    <name evidence="5" type="ORF">MsedE_0381</name>
</gene>
<dbReference type="PATRIC" id="fig|43687.5.peg.379"/>
<evidence type="ECO:0000313" key="3">
    <source>
        <dbReference type="EMBL" id="AKV78011.1"/>
    </source>
</evidence>
<evidence type="ECO:0000313" key="7">
    <source>
        <dbReference type="Proteomes" id="UP000061362"/>
    </source>
</evidence>
<evidence type="ECO:0000313" key="2">
    <source>
        <dbReference type="EMBL" id="AKV75764.1"/>
    </source>
</evidence>
<evidence type="ECO:0000313" key="6">
    <source>
        <dbReference type="Proteomes" id="UP000056255"/>
    </source>
</evidence>
<evidence type="ECO:0000313" key="8">
    <source>
        <dbReference type="Proteomes" id="UP000062398"/>
    </source>
</evidence>
<reference evidence="7 8" key="1">
    <citation type="journal article" date="2015" name="Genome Announc.">
        <title>Complete Genome Sequences of Evolved Arsenate-Resistant Metallosphaera sedula Strains.</title>
        <authorList>
            <person name="Ai C."/>
            <person name="McCarthy S."/>
            <person name="Schackwitz W."/>
            <person name="Martin J."/>
            <person name="Lipzen A."/>
            <person name="Blum P."/>
        </authorList>
    </citation>
    <scope>NUCLEOTIDE SEQUENCE [LARGE SCALE GENOMIC DNA]</scope>
    <source>
        <strain evidence="3 8">ARS120-1</strain>
        <strain evidence="4 7">ARS120-2</strain>
        <strain evidence="1 10">ARS50-1</strain>
        <strain evidence="2 9">ARS50-2</strain>
    </source>
</reference>
<dbReference type="EMBL" id="CP012173">
    <property type="protein sequence ID" value="AKV75764.1"/>
    <property type="molecule type" value="Genomic_DNA"/>
</dbReference>
<dbReference type="EMBL" id="CP012176">
    <property type="protein sequence ID" value="AKV82502.1"/>
    <property type="molecule type" value="Genomic_DNA"/>
</dbReference>
<name>A0A0K1SM17_9CREN</name>
<dbReference type="EMBL" id="CP012172">
    <property type="protein sequence ID" value="AKV73522.1"/>
    <property type="molecule type" value="Genomic_DNA"/>
</dbReference>
<proteinExistence type="predicted"/>
<evidence type="ECO:0000313" key="9">
    <source>
        <dbReference type="Proteomes" id="UP000062475"/>
    </source>
</evidence>
<evidence type="ECO:0000313" key="5">
    <source>
        <dbReference type="EMBL" id="AKV82502.1"/>
    </source>
</evidence>
<dbReference type="RefSeq" id="WP_048059961.1">
    <property type="nucleotide sequence ID" value="NZ_AP019770.1"/>
</dbReference>
<reference evidence="5 6" key="2">
    <citation type="submission" date="2015-07" db="EMBL/GenBank/DDBJ databases">
        <title>Physiological, transcriptional responses and genome re-sequencing of acid resistant extremely thermoacidophilic Metallosphaera sedula SARC-M1.</title>
        <authorList>
            <person name="Ai C."/>
            <person name="McCarthy S."/>
            <person name="Eckrich V."/>
            <person name="Rudrappa D."/>
            <person name="Qiu G."/>
            <person name="Blum P."/>
        </authorList>
    </citation>
    <scope>NUCLEOTIDE SEQUENCE [LARGE SCALE GENOMIC DNA]</scope>
    <source>
        <strain evidence="5 6">SARC-M1</strain>
    </source>
</reference>
<sequence>MDKEELLTRLLVEHGMPTRGFESIERGIRIRFMDNSYVDIMDSGVTLLYIARRIGCERVLELRDRIKEYLTRLSSLNVIAGIEVLSEGCYLALLRKLDFKISMEDPNEQDLSKIWVEYVRTLKLLPLITGTRMS</sequence>
<dbReference type="Proteomes" id="UP000061362">
    <property type="component" value="Chromosome"/>
</dbReference>
<dbReference type="EMBL" id="CP012175">
    <property type="protein sequence ID" value="AKV80256.1"/>
    <property type="molecule type" value="Genomic_DNA"/>
</dbReference>
<dbReference type="OrthoDB" id="34584at2157"/>
<dbReference type="GeneID" id="97614587"/>
<dbReference type="Proteomes" id="UP000062398">
    <property type="component" value="Chromosome"/>
</dbReference>
<dbReference type="Proteomes" id="UP000056255">
    <property type="component" value="Chromosome"/>
</dbReference>
<evidence type="ECO:0000313" key="1">
    <source>
        <dbReference type="EMBL" id="AKV73522.1"/>
    </source>
</evidence>
<evidence type="ECO:0000313" key="10">
    <source>
        <dbReference type="Proteomes" id="UP000068832"/>
    </source>
</evidence>